<evidence type="ECO:0000256" key="2">
    <source>
        <dbReference type="ARBA" id="ARBA00022679"/>
    </source>
</evidence>
<dbReference type="GO" id="GO:0016740">
    <property type="term" value="F:transferase activity"/>
    <property type="evidence" value="ECO:0007669"/>
    <property type="project" value="UniProtKB-KW"/>
</dbReference>
<accession>A0ABD3PYZ3</accession>
<dbReference type="PANTHER" id="PTHR31121:SF6">
    <property type="entry name" value="ALPHA-1,2 MANNOSYLTRANSFERASE KTR1"/>
    <property type="match status" value="1"/>
</dbReference>
<dbReference type="InterPro" id="IPR029044">
    <property type="entry name" value="Nucleotide-diphossugar_trans"/>
</dbReference>
<comment type="caution">
    <text evidence="3">The sequence shown here is derived from an EMBL/GenBank/DDBJ whole genome shotgun (WGS) entry which is preliminary data.</text>
</comment>
<proteinExistence type="inferred from homology"/>
<evidence type="ECO:0000313" key="3">
    <source>
        <dbReference type="EMBL" id="KAL3792824.1"/>
    </source>
</evidence>
<dbReference type="SUPFAM" id="SSF53448">
    <property type="entry name" value="Nucleotide-diphospho-sugar transferases"/>
    <property type="match status" value="1"/>
</dbReference>
<evidence type="ECO:0000256" key="1">
    <source>
        <dbReference type="ARBA" id="ARBA00007677"/>
    </source>
</evidence>
<dbReference type="AlphaFoldDB" id="A0ABD3PYZ3"/>
<evidence type="ECO:0000313" key="4">
    <source>
        <dbReference type="Proteomes" id="UP001530400"/>
    </source>
</evidence>
<reference evidence="3 4" key="1">
    <citation type="submission" date="2024-10" db="EMBL/GenBank/DDBJ databases">
        <title>Updated reference genomes for cyclostephanoid diatoms.</title>
        <authorList>
            <person name="Roberts W.R."/>
            <person name="Alverson A.J."/>
        </authorList>
    </citation>
    <scope>NUCLEOTIDE SEQUENCE [LARGE SCALE GENOMIC DNA]</scope>
    <source>
        <strain evidence="3 4">AJA010-31</strain>
    </source>
</reference>
<protein>
    <submittedName>
        <fullName evidence="3">Uncharacterized protein</fullName>
    </submittedName>
</protein>
<gene>
    <name evidence="3" type="ORF">ACHAWO_011063</name>
</gene>
<dbReference type="PANTHER" id="PTHR31121">
    <property type="entry name" value="ALPHA-1,2 MANNOSYLTRANSFERASE KTR1"/>
    <property type="match status" value="1"/>
</dbReference>
<dbReference type="Proteomes" id="UP001530400">
    <property type="component" value="Unassembled WGS sequence"/>
</dbReference>
<dbReference type="Pfam" id="PF01793">
    <property type="entry name" value="Glyco_transf_15"/>
    <property type="match status" value="1"/>
</dbReference>
<organism evidence="3 4">
    <name type="scientific">Cyclotella atomus</name>
    <dbReference type="NCBI Taxonomy" id="382360"/>
    <lineage>
        <taxon>Eukaryota</taxon>
        <taxon>Sar</taxon>
        <taxon>Stramenopiles</taxon>
        <taxon>Ochrophyta</taxon>
        <taxon>Bacillariophyta</taxon>
        <taxon>Coscinodiscophyceae</taxon>
        <taxon>Thalassiosirophycidae</taxon>
        <taxon>Stephanodiscales</taxon>
        <taxon>Stephanodiscaceae</taxon>
        <taxon>Cyclotella</taxon>
    </lineage>
</organism>
<keyword evidence="4" id="KW-1185">Reference proteome</keyword>
<sequence>MSFHLLYSVHTNYLNQFPCDVIIFYDSSSPPTIKIQNELSANLPQLKFRELSGQWWELPYNLDAKFHHKWKRPKYSIGYRHMMRWFAILIWPYLENEGYSHVMRLDDDSYIHSKIDYNLFDYMRNNKRKYGFRQPVRDSGVGRGYDAVVNNYLAEHPNATTEEMIDRYNTASRRVGFYNNFFIADIGFFTSEPVKGLLKAIDESKLIYTERTGDLVIHSTAVRLFARPDEIHWFRDFTYEHMTLCRMETCGRAESRINYKGCPENGGVSRGLGVYTDNEWKAFATNIQVQFNASCEVEVDWNFIGADDSVRDCEVKSRRACSDLLETLSVTNGSVREYGWRTTQAT</sequence>
<dbReference type="InterPro" id="IPR002685">
    <property type="entry name" value="Glyco_trans_15"/>
</dbReference>
<comment type="similarity">
    <text evidence="1">Belongs to the glycosyltransferase 15 family.</text>
</comment>
<name>A0ABD3PYZ3_9STRA</name>
<keyword evidence="2" id="KW-0808">Transferase</keyword>
<dbReference type="Gene3D" id="3.90.550.10">
    <property type="entry name" value="Spore Coat Polysaccharide Biosynthesis Protein SpsA, Chain A"/>
    <property type="match status" value="1"/>
</dbReference>
<dbReference type="EMBL" id="JALLPJ020000420">
    <property type="protein sequence ID" value="KAL3792824.1"/>
    <property type="molecule type" value="Genomic_DNA"/>
</dbReference>